<keyword evidence="4 7" id="KW-1133">Transmembrane helix</keyword>
<keyword evidence="3 7" id="KW-0999">Mitochondrion inner membrane</keyword>
<evidence type="ECO:0000256" key="6">
    <source>
        <dbReference type="ARBA" id="ARBA00023136"/>
    </source>
</evidence>
<dbReference type="EMBL" id="VWZN01002802">
    <property type="protein sequence ID" value="NWR42514.1"/>
    <property type="molecule type" value="Genomic_DNA"/>
</dbReference>
<evidence type="ECO:0000256" key="5">
    <source>
        <dbReference type="ARBA" id="ARBA00023128"/>
    </source>
</evidence>
<proteinExistence type="inferred from homology"/>
<name>A0A7K4X6Z6_REGSA</name>
<feature type="coiled-coil region" evidence="8">
    <location>
        <begin position="473"/>
        <end position="532"/>
    </location>
</feature>
<evidence type="ECO:0000256" key="7">
    <source>
        <dbReference type="RuleBase" id="RU363000"/>
    </source>
</evidence>
<evidence type="ECO:0000313" key="10">
    <source>
        <dbReference type="Proteomes" id="UP000529728"/>
    </source>
</evidence>
<gene>
    <name evidence="9" type="primary">Immt</name>
    <name evidence="9" type="ORF">REGSAT_R08344</name>
</gene>
<dbReference type="Pfam" id="PF09731">
    <property type="entry name" value="Mitofilin"/>
    <property type="match status" value="1"/>
</dbReference>
<sequence length="719" mass="79281">VSVGKVIGAGLLFVGGGIGGTVLYASYDKQFRESVEKAIPYSDKLFEMALGPAPSSTPMPKRPIHEGPLKISSVAEVMKDSKQLIPKSQIGKPEAAAPTEEKGGKAAAQIISATGVAMSVPAPGIQTEEGVSTCCRVTSALLRGDLMGKQHEGSHAIKERPPEEVAARLAQQDKEEQEKVSALAATLEGALNATARVTLQAITAQETAVQAVNAHSQILKEAMDDSEDAGGKKSQWRTLEEALKDRRRAVDEAADALLKAKEELEKTKGVIEKAKKSQLAGAKPHIVAAEDNLHQMIVDLDNVVKKVQAAQSEAKIVAQYHELVAKAREEFQRELDSITPDVKPGWKGMSAVLPSAGQLSTDDLNSLIAHAHRRIDQLNRELAEQRVREQQHIESALQKQKLEDKKAFEAAVAKALERHKSEIELEQEKKVEEVREVMESEMRTQLRRQAAAHTDHLRDVLKIQEQDLKVEFEQNLSEKLSEQEIQFRRLTQEQLDNFTLDINTAYARLKGIEQAVENHAVAEEEARKAHQLWLSVEALKYCMRSGSGDSPTEPLGSAVKAIKASCADNPFTEALTAALPQESLTRGVYSEEALRARFHTVQKLAKRVAMIDETRNSLYQYFLSYLQSLLVFHPQQLKPPAELGADDLDTFKLLSYASYCMEHGDLELAAKFVNQLRGESRRVAHDWLTEARMTLETKQIVEILTAYASAVGLGTTQVQ</sequence>
<organism evidence="9 10">
    <name type="scientific">Regulus satrapa</name>
    <name type="common">Golden-crowned kinglet</name>
    <dbReference type="NCBI Taxonomy" id="13245"/>
    <lineage>
        <taxon>Eukaryota</taxon>
        <taxon>Metazoa</taxon>
        <taxon>Chordata</taxon>
        <taxon>Craniata</taxon>
        <taxon>Vertebrata</taxon>
        <taxon>Euteleostomi</taxon>
        <taxon>Archelosauria</taxon>
        <taxon>Archosauria</taxon>
        <taxon>Dinosauria</taxon>
        <taxon>Saurischia</taxon>
        <taxon>Theropoda</taxon>
        <taxon>Coelurosauria</taxon>
        <taxon>Aves</taxon>
        <taxon>Neognathae</taxon>
        <taxon>Neoaves</taxon>
        <taxon>Telluraves</taxon>
        <taxon>Australaves</taxon>
        <taxon>Passeriformes</taxon>
        <taxon>Regulidae</taxon>
        <taxon>Regulus</taxon>
    </lineage>
</organism>
<comment type="similarity">
    <text evidence="1 7">Belongs to the MICOS complex subunit Mic60 family.</text>
</comment>
<dbReference type="PANTHER" id="PTHR15415">
    <property type="entry name" value="MITOFILIN"/>
    <property type="match status" value="1"/>
</dbReference>
<dbReference type="GO" id="GO:0061617">
    <property type="term" value="C:MICOS complex"/>
    <property type="evidence" value="ECO:0007669"/>
    <property type="project" value="TreeGrafter"/>
</dbReference>
<accession>A0A7K4X6Z6</accession>
<keyword evidence="10" id="KW-1185">Reference proteome</keyword>
<keyword evidence="2 7" id="KW-0812">Transmembrane</keyword>
<comment type="function">
    <text evidence="7">Component of the MICOS complex, a large protein complex of the mitochondrial inner membrane that plays crucial roles in the maintenance of crista junctions, inner membrane architecture, and formation of contact sites to the outer membrane.</text>
</comment>
<evidence type="ECO:0000256" key="2">
    <source>
        <dbReference type="ARBA" id="ARBA00022692"/>
    </source>
</evidence>
<feature type="transmembrane region" description="Helical" evidence="7">
    <location>
        <begin position="6"/>
        <end position="27"/>
    </location>
</feature>
<dbReference type="OrthoDB" id="10261039at2759"/>
<comment type="caution">
    <text evidence="9">The sequence shown here is derived from an EMBL/GenBank/DDBJ whole genome shotgun (WGS) entry which is preliminary data.</text>
</comment>
<evidence type="ECO:0000313" key="9">
    <source>
        <dbReference type="EMBL" id="NWR42514.1"/>
    </source>
</evidence>
<evidence type="ECO:0000256" key="8">
    <source>
        <dbReference type="SAM" id="Coils"/>
    </source>
</evidence>
<feature type="coiled-coil region" evidence="8">
    <location>
        <begin position="239"/>
        <end position="277"/>
    </location>
</feature>
<dbReference type="PANTHER" id="PTHR15415:SF7">
    <property type="entry name" value="MICOS COMPLEX SUBUNIT MIC60"/>
    <property type="match status" value="1"/>
</dbReference>
<dbReference type="GO" id="GO:0042407">
    <property type="term" value="P:cristae formation"/>
    <property type="evidence" value="ECO:0007669"/>
    <property type="project" value="TreeGrafter"/>
</dbReference>
<dbReference type="AlphaFoldDB" id="A0A7K4X6Z6"/>
<evidence type="ECO:0000256" key="3">
    <source>
        <dbReference type="ARBA" id="ARBA00022792"/>
    </source>
</evidence>
<comment type="subcellular location">
    <subcellularLocation>
        <location evidence="7">Mitochondrion inner membrane</location>
        <topology evidence="7">Single-pass membrane protein</topology>
    </subcellularLocation>
</comment>
<dbReference type="InterPro" id="IPR019133">
    <property type="entry name" value="MIC60"/>
</dbReference>
<reference evidence="9 10" key="1">
    <citation type="submission" date="2019-09" db="EMBL/GenBank/DDBJ databases">
        <title>Bird 10,000 Genomes (B10K) Project - Family phase.</title>
        <authorList>
            <person name="Zhang G."/>
        </authorList>
    </citation>
    <scope>NUCLEOTIDE SEQUENCE [LARGE SCALE GENOMIC DNA]</scope>
    <source>
        <strain evidence="9">B10K-DU-001-18</strain>
        <tissue evidence="9">Muscle</tissue>
    </source>
</reference>
<evidence type="ECO:0000256" key="4">
    <source>
        <dbReference type="ARBA" id="ARBA00022989"/>
    </source>
</evidence>
<keyword evidence="8" id="KW-0175">Coiled coil</keyword>
<comment type="subunit">
    <text evidence="7">Component of the mitochondrial contact site and cristae organizing system (MICOS) complex.</text>
</comment>
<evidence type="ECO:0000256" key="1">
    <source>
        <dbReference type="ARBA" id="ARBA00010877"/>
    </source>
</evidence>
<dbReference type="Proteomes" id="UP000529728">
    <property type="component" value="Unassembled WGS sequence"/>
</dbReference>
<feature type="non-terminal residue" evidence="9">
    <location>
        <position position="1"/>
    </location>
</feature>
<protein>
    <recommendedName>
        <fullName evidence="7">MICOS complex subunit MIC60</fullName>
    </recommendedName>
    <alternativeName>
        <fullName evidence="7">Mitofilin</fullName>
    </alternativeName>
</protein>
<keyword evidence="5 7" id="KW-0496">Mitochondrion</keyword>
<feature type="coiled-coil region" evidence="8">
    <location>
        <begin position="361"/>
        <end position="436"/>
    </location>
</feature>
<keyword evidence="6 7" id="KW-0472">Membrane</keyword>
<feature type="non-terminal residue" evidence="9">
    <location>
        <position position="719"/>
    </location>
</feature>